<comment type="catalytic activity">
    <reaction evidence="6">
        <text>N-terminal N-formyl-L-methionyl-[peptide] + H2O = N-terminal L-methionyl-[peptide] + formate</text>
        <dbReference type="Rhea" id="RHEA:24420"/>
        <dbReference type="Rhea" id="RHEA-COMP:10639"/>
        <dbReference type="Rhea" id="RHEA-COMP:10640"/>
        <dbReference type="ChEBI" id="CHEBI:15377"/>
        <dbReference type="ChEBI" id="CHEBI:15740"/>
        <dbReference type="ChEBI" id="CHEBI:49298"/>
        <dbReference type="ChEBI" id="CHEBI:64731"/>
        <dbReference type="EC" id="3.5.1.88"/>
    </reaction>
</comment>
<protein>
    <recommendedName>
        <fullName evidence="6">Peptide deformylase</fullName>
        <shortName evidence="6">PDF</shortName>
        <ecNumber evidence="6">3.5.1.88</ecNumber>
    </recommendedName>
    <alternativeName>
        <fullName evidence="6">Polypeptide deformylase</fullName>
    </alternativeName>
</protein>
<dbReference type="PANTHER" id="PTHR10458">
    <property type="entry name" value="PEPTIDE DEFORMYLASE"/>
    <property type="match status" value="1"/>
</dbReference>
<dbReference type="AlphaFoldDB" id="A0A2S0MGJ1"/>
<evidence type="ECO:0000256" key="2">
    <source>
        <dbReference type="ARBA" id="ARBA00022723"/>
    </source>
</evidence>
<evidence type="ECO:0000256" key="4">
    <source>
        <dbReference type="ARBA" id="ARBA00022917"/>
    </source>
</evidence>
<comment type="cofactor">
    <cofactor evidence="6">
        <name>Fe(2+)</name>
        <dbReference type="ChEBI" id="CHEBI:29033"/>
    </cofactor>
    <text evidence="6">Binds 1 Fe(2+) ion.</text>
</comment>
<feature type="binding site" evidence="6">
    <location>
        <position position="143"/>
    </location>
    <ligand>
        <name>Fe cation</name>
        <dbReference type="ChEBI" id="CHEBI:24875"/>
    </ligand>
</feature>
<feature type="binding site" evidence="6">
    <location>
        <position position="101"/>
    </location>
    <ligand>
        <name>Fe cation</name>
        <dbReference type="ChEBI" id="CHEBI:24875"/>
    </ligand>
</feature>
<feature type="active site" evidence="6">
    <location>
        <position position="144"/>
    </location>
</feature>
<keyword evidence="5 6" id="KW-0408">Iron</keyword>
<sequence>MAVYDILKMGDSRLLRIAQPVQAFDTPQLHQLTADMFETMNAVNGAGLAAPQIGVDLQVVIFGTGQSNPRYPDAAPVPRTVLCNPVITPLGDEEEEDWEGCLSVPGLRGVVPRWRRIHYCGFDLYGDPIDREVEGFHARVVQHECDHLIGKLYPMRVRDFTRFGFTDVLFPGRAAVEDD</sequence>
<dbReference type="Gene3D" id="3.90.45.10">
    <property type="entry name" value="Peptide deformylase"/>
    <property type="match status" value="1"/>
</dbReference>
<reference evidence="7 8" key="1">
    <citation type="submission" date="2018-03" db="EMBL/GenBank/DDBJ databases">
        <title>Genome sequencing of Ottowia sp.</title>
        <authorList>
            <person name="Kim S.-J."/>
            <person name="Heo J."/>
            <person name="Kwon S.-W."/>
        </authorList>
    </citation>
    <scope>NUCLEOTIDE SEQUENCE [LARGE SCALE GENOMIC DNA]</scope>
    <source>
        <strain evidence="7 8">KADR8-3</strain>
    </source>
</reference>
<dbReference type="InterPro" id="IPR036821">
    <property type="entry name" value="Peptide_deformylase_sf"/>
</dbReference>
<feature type="binding site" evidence="6">
    <location>
        <position position="147"/>
    </location>
    <ligand>
        <name>Fe cation</name>
        <dbReference type="ChEBI" id="CHEBI:24875"/>
    </ligand>
</feature>
<dbReference type="OrthoDB" id="9804313at2"/>
<dbReference type="GO" id="GO:0042586">
    <property type="term" value="F:peptide deformylase activity"/>
    <property type="evidence" value="ECO:0007669"/>
    <property type="project" value="UniProtKB-UniRule"/>
</dbReference>
<dbReference type="GO" id="GO:0006412">
    <property type="term" value="P:translation"/>
    <property type="evidence" value="ECO:0007669"/>
    <property type="project" value="UniProtKB-UniRule"/>
</dbReference>
<dbReference type="CDD" id="cd00487">
    <property type="entry name" value="Pep_deformylase"/>
    <property type="match status" value="1"/>
</dbReference>
<dbReference type="EC" id="3.5.1.88" evidence="6"/>
<evidence type="ECO:0000256" key="6">
    <source>
        <dbReference type="HAMAP-Rule" id="MF_00163"/>
    </source>
</evidence>
<name>A0A2S0MGJ1_9BURK</name>
<dbReference type="FunFam" id="3.90.45.10:FF:000003">
    <property type="entry name" value="Peptide deformylase"/>
    <property type="match status" value="1"/>
</dbReference>
<dbReference type="NCBIfam" id="TIGR00079">
    <property type="entry name" value="pept_deformyl"/>
    <property type="match status" value="1"/>
</dbReference>
<comment type="function">
    <text evidence="6">Removes the formyl group from the N-terminal Met of newly synthesized proteins. Requires at least a dipeptide for an efficient rate of reaction. N-terminal L-methionine is a prerequisite for activity but the enzyme has broad specificity at other positions.</text>
</comment>
<evidence type="ECO:0000313" key="8">
    <source>
        <dbReference type="Proteomes" id="UP000239709"/>
    </source>
</evidence>
<dbReference type="PRINTS" id="PR01576">
    <property type="entry name" value="PDEFORMYLASE"/>
</dbReference>
<evidence type="ECO:0000313" key="7">
    <source>
        <dbReference type="EMBL" id="AVO35014.1"/>
    </source>
</evidence>
<keyword evidence="2 6" id="KW-0479">Metal-binding</keyword>
<dbReference type="HAMAP" id="MF_00163">
    <property type="entry name" value="Pep_deformylase"/>
    <property type="match status" value="1"/>
</dbReference>
<dbReference type="EMBL" id="CP027666">
    <property type="protein sequence ID" value="AVO35014.1"/>
    <property type="molecule type" value="Genomic_DNA"/>
</dbReference>
<dbReference type="RefSeq" id="WP_106703563.1">
    <property type="nucleotide sequence ID" value="NZ_CP027666.1"/>
</dbReference>
<proteinExistence type="inferred from homology"/>
<evidence type="ECO:0000256" key="1">
    <source>
        <dbReference type="ARBA" id="ARBA00010759"/>
    </source>
</evidence>
<keyword evidence="4 6" id="KW-0648">Protein biosynthesis</keyword>
<accession>A0A2S0MGJ1</accession>
<dbReference type="PANTHER" id="PTHR10458:SF20">
    <property type="entry name" value="PEPTIDE DEFORMYLASE 1"/>
    <property type="match status" value="1"/>
</dbReference>
<dbReference type="KEGG" id="otk:C6570_12785"/>
<keyword evidence="3 6" id="KW-0378">Hydrolase</keyword>
<dbReference type="InterPro" id="IPR023635">
    <property type="entry name" value="Peptide_deformylase"/>
</dbReference>
<dbReference type="NCBIfam" id="NF001159">
    <property type="entry name" value="PRK00150.1-3"/>
    <property type="match status" value="1"/>
</dbReference>
<dbReference type="Pfam" id="PF01327">
    <property type="entry name" value="Pep_deformylase"/>
    <property type="match status" value="1"/>
</dbReference>
<dbReference type="SUPFAM" id="SSF56420">
    <property type="entry name" value="Peptide deformylase"/>
    <property type="match status" value="1"/>
</dbReference>
<evidence type="ECO:0000256" key="3">
    <source>
        <dbReference type="ARBA" id="ARBA00022801"/>
    </source>
</evidence>
<keyword evidence="8" id="KW-1185">Reference proteome</keyword>
<organism evidence="7 8">
    <name type="scientific">Ottowia oryzae</name>
    <dbReference type="NCBI Taxonomy" id="2109914"/>
    <lineage>
        <taxon>Bacteria</taxon>
        <taxon>Pseudomonadati</taxon>
        <taxon>Pseudomonadota</taxon>
        <taxon>Betaproteobacteria</taxon>
        <taxon>Burkholderiales</taxon>
        <taxon>Comamonadaceae</taxon>
        <taxon>Ottowia</taxon>
    </lineage>
</organism>
<dbReference type="Proteomes" id="UP000239709">
    <property type="component" value="Chromosome"/>
</dbReference>
<comment type="similarity">
    <text evidence="1 6">Belongs to the polypeptide deformylase family.</text>
</comment>
<gene>
    <name evidence="6" type="primary">def</name>
    <name evidence="7" type="ORF">C6570_12785</name>
</gene>
<evidence type="ECO:0000256" key="5">
    <source>
        <dbReference type="ARBA" id="ARBA00023004"/>
    </source>
</evidence>
<dbReference type="PIRSF" id="PIRSF004749">
    <property type="entry name" value="Pep_def"/>
    <property type="match status" value="1"/>
</dbReference>
<dbReference type="GO" id="GO:0046872">
    <property type="term" value="F:metal ion binding"/>
    <property type="evidence" value="ECO:0007669"/>
    <property type="project" value="UniProtKB-KW"/>
</dbReference>